<feature type="compositionally biased region" description="Basic and acidic residues" evidence="2">
    <location>
        <begin position="161"/>
        <end position="179"/>
    </location>
</feature>
<protein>
    <submittedName>
        <fullName evidence="3">Uncharacterized protein</fullName>
    </submittedName>
</protein>
<sequence length="631" mass="71707">MALWRVFKYTISLSAFRNLFSLNSNPKPDQGWLYFKARYKKTLLERYPSNVKGWKSKFFFISGDKWEFPKRLPREGALRVLRTWGVPDKHCNNPPRLYGDEPRIFEEIFKLVEKLGRFSVQVLLDSKSFCRVFVFLGSMASETAGEERPGGGALSSSSDAGESRPSHEHVQQQSHSRDNSVECLGSIRTELRKILPTRPNPSEVVEGKAMSKRISFKKFGEKLKKSKNGSSSGTPALAKGVVISKKCIREEKGDLFGRRSDHPNHGLVTSWGRYFSQPQHHPGPHGLHLGSPSIAEKLLRGVIPPADKEKLSVDLEQQLDEARVREQQANNKLAKMKSDRDSLANKFERSGVLVVEMREALDKAKESAVEEFKSSSKFLVAVEDSTSKYFGKEFEFCLKFAIPIFTGMTDSVPKTMEYGVYNFYWSLGTEEALSSCDRLFLIVCPWPQLVLLRDIFVDFALEGKQSFRNTFGKGVEQRTRSKSFHHRHDHYLVTGILHFYYGLVKSLYLVFQALGFLLVNGEEVGGILLPVSVAHEVGNEESAEILSWVGNLNLEDIRALNILSVNGDSFYWIPMKMNFLHVWEDSVIKVTPFVLGWYYGFGSDLLSDESGEIAQHWHGRTWGIDRGEELY</sequence>
<reference evidence="3 4" key="1">
    <citation type="submission" date="2019-07" db="EMBL/GenBank/DDBJ databases">
        <title>De Novo Assembly of kiwifruit Actinidia rufa.</title>
        <authorList>
            <person name="Sugita-Konishi S."/>
            <person name="Sato K."/>
            <person name="Mori E."/>
            <person name="Abe Y."/>
            <person name="Kisaki G."/>
            <person name="Hamano K."/>
            <person name="Suezawa K."/>
            <person name="Otani M."/>
            <person name="Fukuda T."/>
            <person name="Manabe T."/>
            <person name="Gomi K."/>
            <person name="Tabuchi M."/>
            <person name="Akimitsu K."/>
            <person name="Kataoka I."/>
        </authorList>
    </citation>
    <scope>NUCLEOTIDE SEQUENCE [LARGE SCALE GENOMIC DNA]</scope>
    <source>
        <strain evidence="4">cv. Fuchu</strain>
    </source>
</reference>
<evidence type="ECO:0000313" key="3">
    <source>
        <dbReference type="EMBL" id="GFY87195.1"/>
    </source>
</evidence>
<feature type="region of interest" description="Disordered" evidence="2">
    <location>
        <begin position="143"/>
        <end position="179"/>
    </location>
</feature>
<feature type="coiled-coil region" evidence="1">
    <location>
        <begin position="312"/>
        <end position="346"/>
    </location>
</feature>
<proteinExistence type="predicted"/>
<gene>
    <name evidence="3" type="ORF">Acr_05g0008340</name>
</gene>
<name>A0A7J0EL49_9ERIC</name>
<keyword evidence="4" id="KW-1185">Reference proteome</keyword>
<keyword evidence="1" id="KW-0175">Coiled coil</keyword>
<evidence type="ECO:0000256" key="2">
    <source>
        <dbReference type="SAM" id="MobiDB-lite"/>
    </source>
</evidence>
<dbReference type="Proteomes" id="UP000585474">
    <property type="component" value="Unassembled WGS sequence"/>
</dbReference>
<organism evidence="3 4">
    <name type="scientific">Actinidia rufa</name>
    <dbReference type="NCBI Taxonomy" id="165716"/>
    <lineage>
        <taxon>Eukaryota</taxon>
        <taxon>Viridiplantae</taxon>
        <taxon>Streptophyta</taxon>
        <taxon>Embryophyta</taxon>
        <taxon>Tracheophyta</taxon>
        <taxon>Spermatophyta</taxon>
        <taxon>Magnoliopsida</taxon>
        <taxon>eudicotyledons</taxon>
        <taxon>Gunneridae</taxon>
        <taxon>Pentapetalae</taxon>
        <taxon>asterids</taxon>
        <taxon>Ericales</taxon>
        <taxon>Actinidiaceae</taxon>
        <taxon>Actinidia</taxon>
    </lineage>
</organism>
<dbReference type="EMBL" id="BJWL01000005">
    <property type="protein sequence ID" value="GFY87195.1"/>
    <property type="molecule type" value="Genomic_DNA"/>
</dbReference>
<dbReference type="AlphaFoldDB" id="A0A7J0EL49"/>
<comment type="caution">
    <text evidence="3">The sequence shown here is derived from an EMBL/GenBank/DDBJ whole genome shotgun (WGS) entry which is preliminary data.</text>
</comment>
<accession>A0A7J0EL49</accession>
<evidence type="ECO:0000313" key="4">
    <source>
        <dbReference type="Proteomes" id="UP000585474"/>
    </source>
</evidence>
<evidence type="ECO:0000256" key="1">
    <source>
        <dbReference type="SAM" id="Coils"/>
    </source>
</evidence>